<protein>
    <submittedName>
        <fullName evidence="3">Uncharacterized protein</fullName>
    </submittedName>
</protein>
<feature type="coiled-coil region" evidence="1">
    <location>
        <begin position="937"/>
        <end position="1188"/>
    </location>
</feature>
<evidence type="ECO:0000313" key="4">
    <source>
        <dbReference type="Proteomes" id="UP000030755"/>
    </source>
</evidence>
<feature type="coiled-coil region" evidence="1">
    <location>
        <begin position="733"/>
        <end position="867"/>
    </location>
</feature>
<gene>
    <name evidence="3" type="ORF">O9G_005297</name>
</gene>
<proteinExistence type="predicted"/>
<evidence type="ECO:0000256" key="1">
    <source>
        <dbReference type="SAM" id="Coils"/>
    </source>
</evidence>
<sequence length="1549" mass="183942">MWIQMKHLCHPIVKKAISQNLDLHVAISRSKSDIQLNGDRNLALNNNLESLRKLNKKLMDEIKNLKMERNVDNSMKTGDVDEMKRNDLTFDINEEIQSLRNENLLLRKEKDDLVKANNAYKLTIQKIKEHSSCIQNKMDEFYVKLKTLEFPSIKKLSDYSSFEKLELSVNDMDKQNKELKDGLCRMNATLTLNENRLMKSLSESRESIVFDMQEEINKIETQLQEEKRKNEELIKANELFTKERECEENERDERLFLMNKVYQSSLNEEFNLREMIKNEISKATGKDELVEQLRNELQFERRVCRSHEDHISNLMSEFSRQREGREFTIEHINDRGISVAEKELAIEKSTVSILKMEIKKLEQENENLKKEKRNESSFNKFKNELSNSQSSLPTLDSAMDAKSRMCELKKSESNDSLVFLQDNLNEIERILDCERKLRKSIEENLAEMILKYENLKSLNGNEKAVEAIQRENEELKQKYENEKKKREKYFKESQDVIFSLGRYVDDEIAANDINDVLSELTQTASKEGEREGKSLLVNLVKLKYLYAKQTGEIERLTLQNEKDSKDLERMAKELEMIKSENEKTSIENKKFKDDNEKVYNEFVKAKSELDSKSGELERLNSTIVELKKNNDAMSRESRHLKNELSLHNQLKDENGVLKNEMSMMTTKISTLNNEYNQLQNDYNLLNVSNENLKHQNQFLSKSKEDEIKFTKKHLEMEFMNEIENIKRQSIISKELSEQREKSMKKEREEFEKTIEKFQKSILEKEREKLGEIKSWQDKYDELEKEMRSILEKSTEKNEIHYQEIMEWTRQNLVLSNQIIEIEKENERIKGEKEELKFRIENEFLVKIKENEEEINRMIKENEMINERNKNIKIVYENCVNWWTLHKSSNLCPMEEEEECPFLVEELFLDFKVQEEERNLLKNVNFTEILKNQLNLSKNKFLNEINSNKEKLKSLKENLENSKQEIKSLKEEINSSKEKILLLTSDLEKRDLEINLNKNLISNLEINQTNLNEIKKDLEIKIDDLHSHILFLETNLKEKDSLIEETQKEIKIKKEENENSIKEISNLKDEIENEKRNLNLLKEKNEKLKIYIEKLETKEIESSEELNTISVELKNTRKQLSQVKSENENYKINFESLNEKFSWVNQELKVLKEEKEILEISKIESEEVILNLKNEINEQEIIFNEIKIENENILNKFNSLKLENEIDRENQTKNIESLELLTNEINKLNFDKNVLNLELEKVRENFNETAIEYEKRICILESEIERLGREKKEMFEKERQEKFERERVIERELQEKIERERVMDRERIDKLANVEGGRDVVKIEKEMKDDKGREIPNDINPELIELFGRLIFQTNQRREIMKNLFDELKNNENFYRSNLENSQLALKVLKEKLEIYKIDSLKDLNENENISNEKIKNLIQEIEILNNSNNFFKSQIDSLNLQLNSLYNENKKLKNNGRNFNGNSFSKFVENFSGKSFSNSTGNATGNSIHATSPSADESSLLLKLQVKKLEDLIQSFTPSNNQTYSNHFTIRRLENQVNSLNRRLNMKSF</sequence>
<dbReference type="HOGENOM" id="CLU_246453_0_0_1"/>
<dbReference type="OMA" id="NDECESH"/>
<feature type="compositionally biased region" description="Polar residues" evidence="2">
    <location>
        <begin position="376"/>
        <end position="394"/>
    </location>
</feature>
<feature type="coiled-coil region" evidence="1">
    <location>
        <begin position="41"/>
        <end position="68"/>
    </location>
</feature>
<keyword evidence="4" id="KW-1185">Reference proteome</keyword>
<feature type="coiled-coil region" evidence="1">
    <location>
        <begin position="553"/>
        <end position="695"/>
    </location>
</feature>
<feature type="coiled-coil region" evidence="1">
    <location>
        <begin position="424"/>
        <end position="492"/>
    </location>
</feature>
<dbReference type="STRING" id="988480.A0A075AYA8"/>
<organism evidence="3 4">
    <name type="scientific">Rozella allomycis (strain CSF55)</name>
    <dbReference type="NCBI Taxonomy" id="988480"/>
    <lineage>
        <taxon>Eukaryota</taxon>
        <taxon>Fungi</taxon>
        <taxon>Fungi incertae sedis</taxon>
        <taxon>Cryptomycota</taxon>
        <taxon>Cryptomycota incertae sedis</taxon>
        <taxon>Rozella</taxon>
    </lineage>
</organism>
<name>A0A075AYA8_ROZAC</name>
<evidence type="ECO:0000313" key="3">
    <source>
        <dbReference type="EMBL" id="EPZ33544.1"/>
    </source>
</evidence>
<feature type="coiled-coil region" evidence="1">
    <location>
        <begin position="1378"/>
        <end position="1455"/>
    </location>
</feature>
<feature type="coiled-coil region" evidence="1">
    <location>
        <begin position="1217"/>
        <end position="1255"/>
    </location>
</feature>
<dbReference type="Proteomes" id="UP000030755">
    <property type="component" value="Unassembled WGS sequence"/>
</dbReference>
<evidence type="ECO:0000256" key="2">
    <source>
        <dbReference type="SAM" id="MobiDB-lite"/>
    </source>
</evidence>
<feature type="coiled-coil region" evidence="1">
    <location>
        <begin position="209"/>
        <end position="250"/>
    </location>
</feature>
<reference evidence="3 4" key="1">
    <citation type="journal article" date="2013" name="Curr. Biol.">
        <title>Shared signatures of parasitism and phylogenomics unite Cryptomycota and microsporidia.</title>
        <authorList>
            <person name="James T.Y."/>
            <person name="Pelin A."/>
            <person name="Bonen L."/>
            <person name="Ahrendt S."/>
            <person name="Sain D."/>
            <person name="Corradi N."/>
            <person name="Stajich J.E."/>
        </authorList>
    </citation>
    <scope>NUCLEOTIDE SEQUENCE [LARGE SCALE GENOMIC DNA]</scope>
    <source>
        <strain evidence="3 4">CSF55</strain>
    </source>
</reference>
<accession>A0A075AYA8</accession>
<dbReference type="EMBL" id="KE561053">
    <property type="protein sequence ID" value="EPZ33544.1"/>
    <property type="molecule type" value="Genomic_DNA"/>
</dbReference>
<feature type="region of interest" description="Disordered" evidence="2">
    <location>
        <begin position="367"/>
        <end position="394"/>
    </location>
</feature>
<keyword evidence="1" id="KW-0175">Coiled coil</keyword>